<name>A0AA35WBZ6_GEOBA</name>
<comment type="caution">
    <text evidence="2">The sequence shown here is derived from an EMBL/GenBank/DDBJ whole genome shotgun (WGS) entry which is preliminary data.</text>
</comment>
<keyword evidence="1" id="KW-0732">Signal</keyword>
<reference evidence="2" key="1">
    <citation type="submission" date="2023-03" db="EMBL/GenBank/DDBJ databases">
        <authorList>
            <person name="Steffen K."/>
            <person name="Cardenas P."/>
        </authorList>
    </citation>
    <scope>NUCLEOTIDE SEQUENCE</scope>
</reference>
<keyword evidence="3" id="KW-1185">Reference proteome</keyword>
<dbReference type="EMBL" id="CASHTH010001114">
    <property type="protein sequence ID" value="CAI8011651.1"/>
    <property type="molecule type" value="Genomic_DNA"/>
</dbReference>
<organism evidence="2 3">
    <name type="scientific">Geodia barretti</name>
    <name type="common">Barrett's horny sponge</name>
    <dbReference type="NCBI Taxonomy" id="519541"/>
    <lineage>
        <taxon>Eukaryota</taxon>
        <taxon>Metazoa</taxon>
        <taxon>Porifera</taxon>
        <taxon>Demospongiae</taxon>
        <taxon>Heteroscleromorpha</taxon>
        <taxon>Tetractinellida</taxon>
        <taxon>Astrophorina</taxon>
        <taxon>Geodiidae</taxon>
        <taxon>Geodia</taxon>
    </lineage>
</organism>
<evidence type="ECO:0000256" key="1">
    <source>
        <dbReference type="SAM" id="SignalP"/>
    </source>
</evidence>
<evidence type="ECO:0000313" key="3">
    <source>
        <dbReference type="Proteomes" id="UP001174909"/>
    </source>
</evidence>
<accession>A0AA35WBZ6</accession>
<protein>
    <submittedName>
        <fullName evidence="2">Uncharacterized protein</fullName>
    </submittedName>
</protein>
<sequence>MAWQCSLNLSHFILLVLTLTHTTKDEKLSMKVTEPGRPILINSMQLRDREECFGWHVLEPLLCGGRGSLSFFLVQVGLGRSGSFALWFDASVFHHLPARVGLKVAHTAAVDTGRSPASGELHHQSCYLGPPACFKAFTDLCFSCHVENGRKEVFSSRQSGNHEALFKQDKKISGCEYSLHIVVLEVLKEIKSEDSVVAKLLPVPCDRMISCFSWISHGSPQMVLLLHQF</sequence>
<dbReference type="Proteomes" id="UP001174909">
    <property type="component" value="Unassembled WGS sequence"/>
</dbReference>
<dbReference type="AlphaFoldDB" id="A0AA35WBZ6"/>
<proteinExistence type="predicted"/>
<gene>
    <name evidence="2" type="ORF">GBAR_LOCUS7487</name>
</gene>
<evidence type="ECO:0000313" key="2">
    <source>
        <dbReference type="EMBL" id="CAI8011651.1"/>
    </source>
</evidence>
<feature type="chain" id="PRO_5041277848" evidence="1">
    <location>
        <begin position="26"/>
        <end position="229"/>
    </location>
</feature>
<feature type="signal peptide" evidence="1">
    <location>
        <begin position="1"/>
        <end position="25"/>
    </location>
</feature>